<dbReference type="AlphaFoldDB" id="A0A835QZS5"/>
<evidence type="ECO:0000313" key="2">
    <source>
        <dbReference type="EMBL" id="KAG0482826.1"/>
    </source>
</evidence>
<comment type="caution">
    <text evidence="2">The sequence shown here is derived from an EMBL/GenBank/DDBJ whole genome shotgun (WGS) entry which is preliminary data.</text>
</comment>
<name>A0A835QZS5_VANPL</name>
<protein>
    <submittedName>
        <fullName evidence="2">Uncharacterized protein</fullName>
    </submittedName>
</protein>
<proteinExistence type="predicted"/>
<dbReference type="EMBL" id="JADCNM010000005">
    <property type="protein sequence ID" value="KAG0482826.1"/>
    <property type="molecule type" value="Genomic_DNA"/>
</dbReference>
<evidence type="ECO:0000313" key="3">
    <source>
        <dbReference type="Proteomes" id="UP000639772"/>
    </source>
</evidence>
<gene>
    <name evidence="2" type="ORF">HPP92_010910</name>
</gene>
<feature type="compositionally biased region" description="Basic and acidic residues" evidence="1">
    <location>
        <begin position="1"/>
        <end position="18"/>
    </location>
</feature>
<organism evidence="2 3">
    <name type="scientific">Vanilla planifolia</name>
    <name type="common">Vanilla</name>
    <dbReference type="NCBI Taxonomy" id="51239"/>
    <lineage>
        <taxon>Eukaryota</taxon>
        <taxon>Viridiplantae</taxon>
        <taxon>Streptophyta</taxon>
        <taxon>Embryophyta</taxon>
        <taxon>Tracheophyta</taxon>
        <taxon>Spermatophyta</taxon>
        <taxon>Magnoliopsida</taxon>
        <taxon>Liliopsida</taxon>
        <taxon>Asparagales</taxon>
        <taxon>Orchidaceae</taxon>
        <taxon>Vanilloideae</taxon>
        <taxon>Vanilleae</taxon>
        <taxon>Vanilla</taxon>
    </lineage>
</organism>
<accession>A0A835QZS5</accession>
<feature type="region of interest" description="Disordered" evidence="1">
    <location>
        <begin position="1"/>
        <end position="33"/>
    </location>
</feature>
<dbReference type="Proteomes" id="UP000639772">
    <property type="component" value="Unassembled WGS sequence"/>
</dbReference>
<sequence length="61" mass="6885">MATLHNESKWTAVKEHKPITAMAQRKKGIQNEGQEKTIKQRLEATGLHLFLSIPSLPTTVF</sequence>
<reference evidence="2 3" key="1">
    <citation type="journal article" date="2020" name="Nat. Food">
        <title>A phased Vanilla planifolia genome enables genetic improvement of flavour and production.</title>
        <authorList>
            <person name="Hasing T."/>
            <person name="Tang H."/>
            <person name="Brym M."/>
            <person name="Khazi F."/>
            <person name="Huang T."/>
            <person name="Chambers A.H."/>
        </authorList>
    </citation>
    <scope>NUCLEOTIDE SEQUENCE [LARGE SCALE GENOMIC DNA]</scope>
    <source>
        <tissue evidence="2">Leaf</tissue>
    </source>
</reference>
<evidence type="ECO:0000256" key="1">
    <source>
        <dbReference type="SAM" id="MobiDB-lite"/>
    </source>
</evidence>